<comment type="caution">
    <text evidence="2">The sequence shown here is derived from an EMBL/GenBank/DDBJ whole genome shotgun (WGS) entry which is preliminary data.</text>
</comment>
<dbReference type="AlphaFoldDB" id="A0A5R9DQJ6"/>
<dbReference type="InterPro" id="IPR036388">
    <property type="entry name" value="WH-like_DNA-bd_sf"/>
</dbReference>
<dbReference type="GO" id="GO:0015074">
    <property type="term" value="P:DNA integration"/>
    <property type="evidence" value="ECO:0007669"/>
    <property type="project" value="InterPro"/>
</dbReference>
<dbReference type="Pfam" id="PF13518">
    <property type="entry name" value="HTH_28"/>
    <property type="match status" value="1"/>
</dbReference>
<sequence>MIKWMEAEGVIRRMKQFDVISRYRQGESYRHIARELGIDRKTVKAICDRYKKGIDALNSSKSEQEVEEATEQLVLTRSYDSSKRRTRAYTPAVEARMKELYQQELKKNKRLGPHKQALTAIAVHELLAEEGHPIGYRTVAHYWRQLKQKTREAFIRQEYPLGYRVEFDFGEVKLEIAGKVRTYHLAVFASPASDFYWAYLYTNQKQDVFQEAHVQFFEMVGGVYQEVVYDNMRNVVTRFIGRSEKELNESLIKLSLYYGFEINVTNCFSGHEKGTVEGRVKHIRRQCFSKSYQFSSTEAARDHLTQQLIRLNQKSQIVEEKQYLLTYRPPFELAEMVQCRVNKYSIIQYETNAYSVPDYLVGHTVQLKVYPEYFVVYANHEEVCRHKKIEGSHQYQLDIYHYLKTLMKKPGALKHSLVLKHSPDLKALYALYYKERPREFLDKLDQYQALPKEQLMAQLSQTASDKSSRSLSQEAEAITEAIEADWQRLNVIYGLERVK</sequence>
<dbReference type="Gene3D" id="1.10.10.10">
    <property type="entry name" value="Winged helix-like DNA-binding domain superfamily/Winged helix DNA-binding domain"/>
    <property type="match status" value="1"/>
</dbReference>
<dbReference type="OrthoDB" id="3193769at2"/>
<dbReference type="PANTHER" id="PTHR35004:SF7">
    <property type="entry name" value="INTEGRASE PROTEIN"/>
    <property type="match status" value="1"/>
</dbReference>
<dbReference type="SUPFAM" id="SSF46689">
    <property type="entry name" value="Homeodomain-like"/>
    <property type="match status" value="1"/>
</dbReference>
<evidence type="ECO:0000313" key="2">
    <source>
        <dbReference type="EMBL" id="TLQ38672.1"/>
    </source>
</evidence>
<feature type="domain" description="Integrase catalytic" evidence="1">
    <location>
        <begin position="156"/>
        <end position="338"/>
    </location>
</feature>
<evidence type="ECO:0000313" key="3">
    <source>
        <dbReference type="Proteomes" id="UP000306420"/>
    </source>
</evidence>
<dbReference type="InterPro" id="IPR054353">
    <property type="entry name" value="IstA-like_C"/>
</dbReference>
<dbReference type="InterPro" id="IPR055247">
    <property type="entry name" value="InsJ-like_HTH"/>
</dbReference>
<organism evidence="2 3">
    <name type="scientific">Ruoffia tabacinasalis</name>
    <dbReference type="NCBI Taxonomy" id="87458"/>
    <lineage>
        <taxon>Bacteria</taxon>
        <taxon>Bacillati</taxon>
        <taxon>Bacillota</taxon>
        <taxon>Bacilli</taxon>
        <taxon>Lactobacillales</taxon>
        <taxon>Aerococcaceae</taxon>
        <taxon>Ruoffia</taxon>
    </lineage>
</organism>
<evidence type="ECO:0000259" key="1">
    <source>
        <dbReference type="PROSITE" id="PS50994"/>
    </source>
</evidence>
<dbReference type="EMBL" id="VBSP01000069">
    <property type="protein sequence ID" value="TLQ38672.1"/>
    <property type="molecule type" value="Genomic_DNA"/>
</dbReference>
<name>A0A5R9DQJ6_9LACT</name>
<dbReference type="PANTHER" id="PTHR35004">
    <property type="entry name" value="TRANSPOSASE RV3428C-RELATED"/>
    <property type="match status" value="1"/>
</dbReference>
<gene>
    <name evidence="2" type="ORF">FEZ33_11550</name>
</gene>
<dbReference type="InterPro" id="IPR001584">
    <property type="entry name" value="Integrase_cat-core"/>
</dbReference>
<proteinExistence type="predicted"/>
<dbReference type="PROSITE" id="PS50994">
    <property type="entry name" value="INTEGRASE"/>
    <property type="match status" value="1"/>
</dbReference>
<protein>
    <submittedName>
        <fullName evidence="2">IS21 family transposase</fullName>
    </submittedName>
</protein>
<reference evidence="2 3" key="1">
    <citation type="submission" date="2019-05" db="EMBL/GenBank/DDBJ databases">
        <title>The metagenome of a microbial culture collection derived from dairy environment covers the genomic content of the human microbiome.</title>
        <authorList>
            <person name="Roder T."/>
            <person name="Wuthrich D."/>
            <person name="Sattari Z."/>
            <person name="Von Ah U."/>
            <person name="Bar C."/>
            <person name="Ronchi F."/>
            <person name="Macpherson A.J."/>
            <person name="Ganal-Vonarburg S.C."/>
            <person name="Bruggmann R."/>
            <person name="Vergeres G."/>
        </authorList>
    </citation>
    <scope>NUCLEOTIDE SEQUENCE [LARGE SCALE GENOMIC DNA]</scope>
    <source>
        <strain evidence="2 3">FAM 24227</strain>
    </source>
</reference>
<accession>A0A5R9DQJ6</accession>
<dbReference type="Proteomes" id="UP000306420">
    <property type="component" value="Unassembled WGS sequence"/>
</dbReference>
<dbReference type="NCBIfam" id="NF033546">
    <property type="entry name" value="transpos_IS21"/>
    <property type="match status" value="1"/>
</dbReference>
<dbReference type="InterPro" id="IPR009057">
    <property type="entry name" value="Homeodomain-like_sf"/>
</dbReference>
<dbReference type="Pfam" id="PF22483">
    <property type="entry name" value="Mu-transpos_C_2"/>
    <property type="match status" value="1"/>
</dbReference>